<keyword evidence="3" id="KW-1185">Reference proteome</keyword>
<accession>A0ABW2KFU3</accession>
<reference evidence="3" key="1">
    <citation type="journal article" date="2019" name="Int. J. Syst. Evol. Microbiol.">
        <title>The Global Catalogue of Microorganisms (GCM) 10K type strain sequencing project: providing services to taxonomists for standard genome sequencing and annotation.</title>
        <authorList>
            <consortium name="The Broad Institute Genomics Platform"/>
            <consortium name="The Broad Institute Genome Sequencing Center for Infectious Disease"/>
            <person name="Wu L."/>
            <person name="Ma J."/>
        </authorList>
    </citation>
    <scope>NUCLEOTIDE SEQUENCE [LARGE SCALE GENOMIC DNA]</scope>
    <source>
        <strain evidence="3">CGMCC 4.7382</strain>
    </source>
</reference>
<feature type="region of interest" description="Disordered" evidence="1">
    <location>
        <begin position="1"/>
        <end position="25"/>
    </location>
</feature>
<feature type="compositionally biased region" description="Basic residues" evidence="1">
    <location>
        <begin position="74"/>
        <end position="98"/>
    </location>
</feature>
<evidence type="ECO:0000313" key="3">
    <source>
        <dbReference type="Proteomes" id="UP001596540"/>
    </source>
</evidence>
<proteinExistence type="predicted"/>
<dbReference type="EMBL" id="JBHTBH010000004">
    <property type="protein sequence ID" value="MFC7328209.1"/>
    <property type="molecule type" value="Genomic_DNA"/>
</dbReference>
<feature type="region of interest" description="Disordered" evidence="1">
    <location>
        <begin position="44"/>
        <end position="98"/>
    </location>
</feature>
<protein>
    <submittedName>
        <fullName evidence="2">Uncharacterized protein</fullName>
    </submittedName>
</protein>
<comment type="caution">
    <text evidence="2">The sequence shown here is derived from an EMBL/GenBank/DDBJ whole genome shotgun (WGS) entry which is preliminary data.</text>
</comment>
<gene>
    <name evidence="2" type="ORF">ACFQRF_10695</name>
</gene>
<name>A0ABW2KFU3_9ACTN</name>
<dbReference type="Proteomes" id="UP001596540">
    <property type="component" value="Unassembled WGS sequence"/>
</dbReference>
<sequence length="135" mass="14776">MTTLYVHPVPAAAPAPAVRPSWRPAPSTAVPDWMRHTLRAEEEAAARASRIAAGATATPTDDRPDDSPAAVARRTGHYRPRHARPGPRLRRSRGRRRGTVARLVHEARTSIGGMLLLPPFTAVGYLCSELRMLLF</sequence>
<dbReference type="RefSeq" id="WP_379870858.1">
    <property type="nucleotide sequence ID" value="NZ_JBHTBH010000004.1"/>
</dbReference>
<feature type="compositionally biased region" description="Low complexity" evidence="1">
    <location>
        <begin position="46"/>
        <end position="59"/>
    </location>
</feature>
<evidence type="ECO:0000256" key="1">
    <source>
        <dbReference type="SAM" id="MobiDB-lite"/>
    </source>
</evidence>
<evidence type="ECO:0000313" key="2">
    <source>
        <dbReference type="EMBL" id="MFC7328209.1"/>
    </source>
</evidence>
<organism evidence="2 3">
    <name type="scientific">Marinactinospora rubrisoli</name>
    <dbReference type="NCBI Taxonomy" id="2715399"/>
    <lineage>
        <taxon>Bacteria</taxon>
        <taxon>Bacillati</taxon>
        <taxon>Actinomycetota</taxon>
        <taxon>Actinomycetes</taxon>
        <taxon>Streptosporangiales</taxon>
        <taxon>Nocardiopsidaceae</taxon>
        <taxon>Marinactinospora</taxon>
    </lineage>
</organism>
<feature type="compositionally biased region" description="Low complexity" evidence="1">
    <location>
        <begin position="8"/>
        <end position="25"/>
    </location>
</feature>